<dbReference type="Proteomes" id="UP000001726">
    <property type="component" value="Plasmid pET35"/>
</dbReference>
<sequence>MKNDKEISIILPSMDAQRLMILEMETEKAITTLKSNLLGKKFPKADGVDYASLDEHIFLTQDQGWVAPPSDLVDAWFNQVKELFDEYRSDRKLGNLLGLQGDSADRRIRAYRKGSEVIPYGIWRNFLEITGRVTPEIKPVLGIFDMEQ</sequence>
<gene>
    <name evidence="1" type="ordered locus">ETA_pET350250</name>
</gene>
<dbReference type="OrthoDB" id="6547625at2"/>
<dbReference type="EMBL" id="CU468130">
    <property type="protein sequence ID" value="CAO94825.1"/>
    <property type="molecule type" value="Genomic_DNA"/>
</dbReference>
<reference evidence="1 2" key="1">
    <citation type="journal article" date="2008" name="Environ. Microbiol.">
        <title>The genome of Erwinia tasmaniensis strain Et1/99, a non-pathogenic bacterium in the genus Erwinia.</title>
        <authorList>
            <person name="Kube M."/>
            <person name="Migdoll A.M."/>
            <person name="Mueller I."/>
            <person name="Kuhl H."/>
            <person name="Beck A."/>
            <person name="Reinhardt R."/>
            <person name="Geider K."/>
        </authorList>
    </citation>
    <scope>NUCLEOTIDE SEQUENCE [LARGE SCALE GENOMIC DNA]</scope>
    <source>
        <strain evidence="2">DSM 17950 / CFBP 7177 / CIP 109463 / NCPPB 4357 / Et1/99</strain>
        <plasmid evidence="2">pET35</plasmid>
    </source>
</reference>
<name>B2VAQ6_ERWT9</name>
<evidence type="ECO:0000313" key="1">
    <source>
        <dbReference type="EMBL" id="CAO94825.1"/>
    </source>
</evidence>
<accession>B2VAQ6</accession>
<proteinExistence type="predicted"/>
<dbReference type="eggNOG" id="ENOG50343GS">
    <property type="taxonomic scope" value="Bacteria"/>
</dbReference>
<evidence type="ECO:0000313" key="2">
    <source>
        <dbReference type="Proteomes" id="UP000001726"/>
    </source>
</evidence>
<dbReference type="HOGENOM" id="CLU_1746779_0_0_6"/>
<geneLocation type="plasmid" evidence="1 2">
    <name>pET35</name>
</geneLocation>
<protein>
    <submittedName>
        <fullName evidence="1">Uncharacterized protein</fullName>
    </submittedName>
</protein>
<keyword evidence="1" id="KW-0614">Plasmid</keyword>
<dbReference type="AlphaFoldDB" id="B2VAQ6"/>
<keyword evidence="2" id="KW-1185">Reference proteome</keyword>
<organism evidence="1 2">
    <name type="scientific">Erwinia tasmaniensis (strain DSM 17950 / CFBP 7177 / CIP 109463 / NCPPB 4357 / Et1/99)</name>
    <dbReference type="NCBI Taxonomy" id="465817"/>
    <lineage>
        <taxon>Bacteria</taxon>
        <taxon>Pseudomonadati</taxon>
        <taxon>Pseudomonadota</taxon>
        <taxon>Gammaproteobacteria</taxon>
        <taxon>Enterobacterales</taxon>
        <taxon>Erwiniaceae</taxon>
        <taxon>Erwinia</taxon>
    </lineage>
</organism>
<dbReference type="RefSeq" id="WP_012443182.1">
    <property type="nucleotide sequence ID" value="NC_010696.1"/>
</dbReference>
<dbReference type="KEGG" id="eta:ETA_pET350250"/>